<comment type="caution">
    <text evidence="1">The sequence shown here is derived from an EMBL/GenBank/DDBJ whole genome shotgun (WGS) entry which is preliminary data.</text>
</comment>
<dbReference type="AlphaFoldDB" id="A0A9W6J4S4"/>
<keyword evidence="2" id="KW-1185">Reference proteome</keyword>
<reference evidence="1" key="1">
    <citation type="journal article" date="2014" name="Int. J. Syst. Evol. Microbiol.">
        <title>Complete genome sequence of Corynebacterium casei LMG S-19264T (=DSM 44701T), isolated from a smear-ripened cheese.</title>
        <authorList>
            <consortium name="US DOE Joint Genome Institute (JGI-PGF)"/>
            <person name="Walter F."/>
            <person name="Albersmeier A."/>
            <person name="Kalinowski J."/>
            <person name="Ruckert C."/>
        </authorList>
    </citation>
    <scope>NUCLEOTIDE SEQUENCE</scope>
    <source>
        <strain evidence="1">VKM B-2347</strain>
    </source>
</reference>
<protein>
    <submittedName>
        <fullName evidence="1">Uncharacterized protein</fullName>
    </submittedName>
</protein>
<name>A0A9W6J4S4_9HYPH</name>
<sequence length="67" mass="7325">MVFPAPRYPVSTVTGIAEYAINNPQRAEMRKSERYVTAKFGVDNLKNGGIRSVDGVKARVPDGMAVK</sequence>
<gene>
    <name evidence="1" type="ORF">GCM10008179_33760</name>
</gene>
<proteinExistence type="predicted"/>
<dbReference type="Proteomes" id="UP001143372">
    <property type="component" value="Unassembled WGS sequence"/>
</dbReference>
<evidence type="ECO:0000313" key="2">
    <source>
        <dbReference type="Proteomes" id="UP001143372"/>
    </source>
</evidence>
<accession>A0A9W6J4S4</accession>
<dbReference type="EMBL" id="BSFI01000023">
    <property type="protein sequence ID" value="GLK69738.1"/>
    <property type="molecule type" value="Genomic_DNA"/>
</dbReference>
<reference evidence="1" key="2">
    <citation type="submission" date="2023-01" db="EMBL/GenBank/DDBJ databases">
        <authorList>
            <person name="Sun Q."/>
            <person name="Evtushenko L."/>
        </authorList>
    </citation>
    <scope>NUCLEOTIDE SEQUENCE</scope>
    <source>
        <strain evidence="1">VKM B-2347</strain>
    </source>
</reference>
<evidence type="ECO:0000313" key="1">
    <source>
        <dbReference type="EMBL" id="GLK69738.1"/>
    </source>
</evidence>
<organism evidence="1 2">
    <name type="scientific">Hansschlegelia plantiphila</name>
    <dbReference type="NCBI Taxonomy" id="374655"/>
    <lineage>
        <taxon>Bacteria</taxon>
        <taxon>Pseudomonadati</taxon>
        <taxon>Pseudomonadota</taxon>
        <taxon>Alphaproteobacteria</taxon>
        <taxon>Hyphomicrobiales</taxon>
        <taxon>Methylopilaceae</taxon>
        <taxon>Hansschlegelia</taxon>
    </lineage>
</organism>